<dbReference type="PRINTS" id="PR00786">
    <property type="entry name" value="NEPRILYSIN"/>
</dbReference>
<protein>
    <submittedName>
        <fullName evidence="11">Peptidase M13</fullName>
    </submittedName>
</protein>
<evidence type="ECO:0000256" key="1">
    <source>
        <dbReference type="ARBA" id="ARBA00001947"/>
    </source>
</evidence>
<dbReference type="AlphaFoldDB" id="A0A220URD8"/>
<dbReference type="GO" id="GO:0016485">
    <property type="term" value="P:protein processing"/>
    <property type="evidence" value="ECO:0007669"/>
    <property type="project" value="TreeGrafter"/>
</dbReference>
<name>A0A220URD8_9GAMM</name>
<dbReference type="EMBL" id="CP022358">
    <property type="protein sequence ID" value="ASK70729.1"/>
    <property type="molecule type" value="Genomic_DNA"/>
</dbReference>
<organism evidence="11 12">
    <name type="scientific">Shewanella bicestrii</name>
    <dbReference type="NCBI Taxonomy" id="2018305"/>
    <lineage>
        <taxon>Bacteria</taxon>
        <taxon>Pseudomonadati</taxon>
        <taxon>Pseudomonadota</taxon>
        <taxon>Gammaproteobacteria</taxon>
        <taxon>Alteromonadales</taxon>
        <taxon>Shewanellaceae</taxon>
        <taxon>Shewanella</taxon>
    </lineage>
</organism>
<sequence>MKKISTLALGIALSLGLAACSSEPKTEVAAVSGIELQNFDASVRHQDDFYYSVNGKWLANTPIPADKSNYGAFSVLYDQSQDALKKIIDAAAAQKDAAPGSNNQKIGDFNASFMNTDLLETLGVTPLNPLLADIAAVKTHGELPAVMGKLLTNGSGIPFGFYVNNDAKNSTQYAVYLSQSGLTLPDRDYYLKDDAKFVANRQAMAKYVTDILTEAGYKNAKRAAKNVADIEMMIAKSQWSRVESRDANKAYNKLSRAELQKLTGKFDIDAFATSAGLGDKVTDIIVRQPSYFEKLGANFDAFPVSAWQDYLTFHLVDSYAELLSKNFVDLNFAFKSKTLMGIEEQQPRWKKAVDGADQVIGELVGEEYVKQYFKPEAKARMETMIKNLIKGFEVSINELEWMTPETKVAAQEKLSKFTYKIGYPDKWKDYTALEIKPDELVGNYMRYAQFEYQDMINKLGKPIDRTEWHMTPQTVNAYYSPVSNEIVFPAAILQPPFFNMDADDAVNYGGIGAVIGHEISHGFDDQGAKYDGDGNLRDWWSDKDREEFQKRGKQLSAQYSGYEALPGKFVNGDLTLGENIGDLGGLTVAARAYAMSLNGKPAPVLDGLTGEQRFFVGWSQVWRRNYRDEELGRRLLTDPHSPSHYRAMGTPRNIEAFYKAFEMKEGDKMYLKPDERVKIW</sequence>
<dbReference type="InterPro" id="IPR008753">
    <property type="entry name" value="Peptidase_M13_N"/>
</dbReference>
<evidence type="ECO:0000256" key="4">
    <source>
        <dbReference type="ARBA" id="ARBA00022723"/>
    </source>
</evidence>
<evidence type="ECO:0000313" key="11">
    <source>
        <dbReference type="EMBL" id="ASK70729.1"/>
    </source>
</evidence>
<keyword evidence="5" id="KW-0378">Hydrolase</keyword>
<feature type="domain" description="Peptidase M13 C-terminal" evidence="9">
    <location>
        <begin position="476"/>
        <end position="677"/>
    </location>
</feature>
<proteinExistence type="inferred from homology"/>
<accession>A0A220URD8</accession>
<evidence type="ECO:0000256" key="5">
    <source>
        <dbReference type="ARBA" id="ARBA00022801"/>
    </source>
</evidence>
<evidence type="ECO:0000256" key="2">
    <source>
        <dbReference type="ARBA" id="ARBA00007357"/>
    </source>
</evidence>
<dbReference type="PROSITE" id="PS51257">
    <property type="entry name" value="PROKAR_LIPOPROTEIN"/>
    <property type="match status" value="1"/>
</dbReference>
<gene>
    <name evidence="11" type="ORF">CF168_18665</name>
</gene>
<evidence type="ECO:0000256" key="6">
    <source>
        <dbReference type="ARBA" id="ARBA00022833"/>
    </source>
</evidence>
<evidence type="ECO:0000259" key="10">
    <source>
        <dbReference type="Pfam" id="PF05649"/>
    </source>
</evidence>
<evidence type="ECO:0000256" key="3">
    <source>
        <dbReference type="ARBA" id="ARBA00022670"/>
    </source>
</evidence>
<dbReference type="GO" id="GO:0005886">
    <property type="term" value="C:plasma membrane"/>
    <property type="evidence" value="ECO:0007669"/>
    <property type="project" value="TreeGrafter"/>
</dbReference>
<dbReference type="InterPro" id="IPR042089">
    <property type="entry name" value="Peptidase_M13_dom_2"/>
</dbReference>
<dbReference type="Proteomes" id="UP000198367">
    <property type="component" value="Chromosome"/>
</dbReference>
<keyword evidence="7" id="KW-0482">Metalloprotease</keyword>
<evidence type="ECO:0000256" key="8">
    <source>
        <dbReference type="SAM" id="SignalP"/>
    </source>
</evidence>
<dbReference type="InterPro" id="IPR000718">
    <property type="entry name" value="Peptidase_M13"/>
</dbReference>
<keyword evidence="4" id="KW-0479">Metal-binding</keyword>
<dbReference type="GO" id="GO:0004222">
    <property type="term" value="F:metalloendopeptidase activity"/>
    <property type="evidence" value="ECO:0007669"/>
    <property type="project" value="InterPro"/>
</dbReference>
<evidence type="ECO:0000259" key="9">
    <source>
        <dbReference type="Pfam" id="PF01431"/>
    </source>
</evidence>
<comment type="cofactor">
    <cofactor evidence="1">
        <name>Zn(2+)</name>
        <dbReference type="ChEBI" id="CHEBI:29105"/>
    </cofactor>
</comment>
<dbReference type="GO" id="GO:0046872">
    <property type="term" value="F:metal ion binding"/>
    <property type="evidence" value="ECO:0007669"/>
    <property type="project" value="UniProtKB-KW"/>
</dbReference>
<dbReference type="InterPro" id="IPR018497">
    <property type="entry name" value="Peptidase_M13_C"/>
</dbReference>
<feature type="domain" description="Peptidase M13 N-terminal" evidence="10">
    <location>
        <begin position="46"/>
        <end position="424"/>
    </location>
</feature>
<dbReference type="RefSeq" id="WP_089068619.1">
    <property type="nucleotide sequence ID" value="NZ_CP022358.1"/>
</dbReference>
<dbReference type="PANTHER" id="PTHR11733:SF167">
    <property type="entry name" value="FI17812P1-RELATED"/>
    <property type="match status" value="1"/>
</dbReference>
<feature type="signal peptide" evidence="8">
    <location>
        <begin position="1"/>
        <end position="19"/>
    </location>
</feature>
<comment type="similarity">
    <text evidence="2">Belongs to the peptidase M13 family.</text>
</comment>
<dbReference type="CDD" id="cd08662">
    <property type="entry name" value="M13"/>
    <property type="match status" value="1"/>
</dbReference>
<evidence type="ECO:0000256" key="7">
    <source>
        <dbReference type="ARBA" id="ARBA00023049"/>
    </source>
</evidence>
<dbReference type="KEGG" id="sbj:CF168_18665"/>
<keyword evidence="12" id="KW-1185">Reference proteome</keyword>
<dbReference type="Gene3D" id="3.40.390.10">
    <property type="entry name" value="Collagenase (Catalytic Domain)"/>
    <property type="match status" value="1"/>
</dbReference>
<dbReference type="SUPFAM" id="SSF55486">
    <property type="entry name" value="Metalloproteases ('zincins'), catalytic domain"/>
    <property type="match status" value="1"/>
</dbReference>
<dbReference type="InterPro" id="IPR024079">
    <property type="entry name" value="MetalloPept_cat_dom_sf"/>
</dbReference>
<dbReference type="Pfam" id="PF01431">
    <property type="entry name" value="Peptidase_M13"/>
    <property type="match status" value="1"/>
</dbReference>
<dbReference type="PANTHER" id="PTHR11733">
    <property type="entry name" value="ZINC METALLOPROTEASE FAMILY M13 NEPRILYSIN-RELATED"/>
    <property type="match status" value="1"/>
</dbReference>
<dbReference type="Gene3D" id="1.10.1380.10">
    <property type="entry name" value="Neutral endopeptidase , domain2"/>
    <property type="match status" value="1"/>
</dbReference>
<dbReference type="PROSITE" id="PS51885">
    <property type="entry name" value="NEPRILYSIN"/>
    <property type="match status" value="1"/>
</dbReference>
<feature type="chain" id="PRO_5012985107" evidence="8">
    <location>
        <begin position="20"/>
        <end position="680"/>
    </location>
</feature>
<dbReference type="Pfam" id="PF05649">
    <property type="entry name" value="Peptidase_M13_N"/>
    <property type="match status" value="1"/>
</dbReference>
<keyword evidence="8" id="KW-0732">Signal</keyword>
<keyword evidence="3" id="KW-0645">Protease</keyword>
<keyword evidence="6" id="KW-0862">Zinc</keyword>
<evidence type="ECO:0000313" key="12">
    <source>
        <dbReference type="Proteomes" id="UP000198367"/>
    </source>
</evidence>
<reference evidence="11 12" key="1">
    <citation type="submission" date="2017-07" db="EMBL/GenBank/DDBJ databases">
        <title>Phenotypical and genomic characterization of a clinical isolate of Shewanella bicestrii sp. nov. producing an extended-spectrum beta-lactamase and a new oxacillinase variant.</title>
        <authorList>
            <person name="Jousset A.B."/>
            <person name="Bonnin R.A."/>
            <person name="Girlich D."/>
            <person name="Dabos L."/>
            <person name="Potron A."/>
            <person name="Dortet L."/>
            <person name="Glaser P."/>
            <person name="Naas T."/>
        </authorList>
    </citation>
    <scope>NUCLEOTIDE SEQUENCE [LARGE SCALE GENOMIC DNA]</scope>
    <source>
        <strain evidence="11 12">JAB-1</strain>
    </source>
</reference>